<protein>
    <submittedName>
        <fullName evidence="2">Uncharacterized protein</fullName>
    </submittedName>
</protein>
<keyword evidence="1" id="KW-1133">Transmembrane helix</keyword>
<proteinExistence type="predicted"/>
<dbReference type="Proteomes" id="UP001597227">
    <property type="component" value="Unassembled WGS sequence"/>
</dbReference>
<evidence type="ECO:0000256" key="1">
    <source>
        <dbReference type="SAM" id="Phobius"/>
    </source>
</evidence>
<reference evidence="3" key="1">
    <citation type="journal article" date="2019" name="Int. J. Syst. Evol. Microbiol.">
        <title>The Global Catalogue of Microorganisms (GCM) 10K type strain sequencing project: providing services to taxonomists for standard genome sequencing and annotation.</title>
        <authorList>
            <consortium name="The Broad Institute Genomics Platform"/>
            <consortium name="The Broad Institute Genome Sequencing Center for Infectious Disease"/>
            <person name="Wu L."/>
            <person name="Ma J."/>
        </authorList>
    </citation>
    <scope>NUCLEOTIDE SEQUENCE [LARGE SCALE GENOMIC DNA]</scope>
    <source>
        <strain evidence="3">CCUG 15531</strain>
    </source>
</reference>
<gene>
    <name evidence="2" type="ORF">ACFSFW_14100</name>
</gene>
<accession>A0ABW4MQ97</accession>
<dbReference type="RefSeq" id="WP_388039172.1">
    <property type="nucleotide sequence ID" value="NZ_JBHUEK010000022.1"/>
</dbReference>
<keyword evidence="1" id="KW-0472">Membrane</keyword>
<dbReference type="EMBL" id="JBHUEK010000022">
    <property type="protein sequence ID" value="MFD1779794.1"/>
    <property type="molecule type" value="Genomic_DNA"/>
</dbReference>
<evidence type="ECO:0000313" key="2">
    <source>
        <dbReference type="EMBL" id="MFD1779794.1"/>
    </source>
</evidence>
<comment type="caution">
    <text evidence="2">The sequence shown here is derived from an EMBL/GenBank/DDBJ whole genome shotgun (WGS) entry which is preliminary data.</text>
</comment>
<name>A0ABW4MQ97_9BACI</name>
<keyword evidence="1" id="KW-0812">Transmembrane</keyword>
<sequence length="215" mass="24590">MRDKGKVKELFAAMSTAEKAKYIWEYYRYYLFAFLIVCIVAIFLVNDYSPKKDSALSILVLGDLVDSNEIENIQEKLNEGILSEEERKTHEVSIQVIPYAPDAADLNVVMAALQRVTGEISTGELDVLFIDKEQFEIMNGEQYFYSLDKLVDRELPVGKEFMYYDSKNQATGIDAQALPLFNEAIDDPDVVMGVIVNTKRTENIEKVFNILFKKQ</sequence>
<feature type="transmembrane region" description="Helical" evidence="1">
    <location>
        <begin position="27"/>
        <end position="45"/>
    </location>
</feature>
<organism evidence="2 3">
    <name type="scientific">Fredinandcohnia salidurans</name>
    <dbReference type="NCBI Taxonomy" id="2595041"/>
    <lineage>
        <taxon>Bacteria</taxon>
        <taxon>Bacillati</taxon>
        <taxon>Bacillota</taxon>
        <taxon>Bacilli</taxon>
        <taxon>Bacillales</taxon>
        <taxon>Bacillaceae</taxon>
        <taxon>Fredinandcohnia</taxon>
    </lineage>
</organism>
<evidence type="ECO:0000313" key="3">
    <source>
        <dbReference type="Proteomes" id="UP001597227"/>
    </source>
</evidence>
<keyword evidence="3" id="KW-1185">Reference proteome</keyword>